<evidence type="ECO:0000256" key="4">
    <source>
        <dbReference type="ARBA" id="ARBA00022840"/>
    </source>
</evidence>
<dbReference type="Pfam" id="PF00664">
    <property type="entry name" value="ABC_membrane"/>
    <property type="match status" value="1"/>
</dbReference>
<dbReference type="InterPro" id="IPR011527">
    <property type="entry name" value="ABC1_TM_dom"/>
</dbReference>
<dbReference type="PROSITE" id="PS50893">
    <property type="entry name" value="ABC_TRANSPORTER_2"/>
    <property type="match status" value="1"/>
</dbReference>
<evidence type="ECO:0000256" key="7">
    <source>
        <dbReference type="SAM" id="Phobius"/>
    </source>
</evidence>
<evidence type="ECO:0000256" key="1">
    <source>
        <dbReference type="ARBA" id="ARBA00004651"/>
    </source>
</evidence>
<dbReference type="PANTHER" id="PTHR24221:SF632">
    <property type="entry name" value="ATP-DEPENDENT LIPID A-CORE FLIPPASE"/>
    <property type="match status" value="1"/>
</dbReference>
<dbReference type="PROSITE" id="PS50929">
    <property type="entry name" value="ABC_TM1F"/>
    <property type="match status" value="1"/>
</dbReference>
<dbReference type="AlphaFoldDB" id="A0A291P7U3"/>
<feature type="transmembrane region" description="Helical" evidence="7">
    <location>
        <begin position="283"/>
        <end position="301"/>
    </location>
</feature>
<dbReference type="GO" id="GO:0016887">
    <property type="term" value="F:ATP hydrolysis activity"/>
    <property type="evidence" value="ECO:0007669"/>
    <property type="project" value="InterPro"/>
</dbReference>
<dbReference type="SMART" id="SM00382">
    <property type="entry name" value="AAA"/>
    <property type="match status" value="1"/>
</dbReference>
<dbReference type="InterPro" id="IPR017871">
    <property type="entry name" value="ABC_transporter-like_CS"/>
</dbReference>
<dbReference type="GO" id="GO:0005886">
    <property type="term" value="C:plasma membrane"/>
    <property type="evidence" value="ECO:0007669"/>
    <property type="project" value="UniProtKB-SubCell"/>
</dbReference>
<evidence type="ECO:0000256" key="2">
    <source>
        <dbReference type="ARBA" id="ARBA00022692"/>
    </source>
</evidence>
<keyword evidence="3" id="KW-0547">Nucleotide-binding</keyword>
<dbReference type="InterPro" id="IPR003593">
    <property type="entry name" value="AAA+_ATPase"/>
</dbReference>
<dbReference type="GO" id="GO:0005524">
    <property type="term" value="F:ATP binding"/>
    <property type="evidence" value="ECO:0007669"/>
    <property type="project" value="UniProtKB-KW"/>
</dbReference>
<evidence type="ECO:0000313" key="10">
    <source>
        <dbReference type="EMBL" id="ATJ82960.1"/>
    </source>
</evidence>
<dbReference type="GO" id="GO:0045454">
    <property type="term" value="P:cell redox homeostasis"/>
    <property type="evidence" value="ECO:0007669"/>
    <property type="project" value="InterPro"/>
</dbReference>
<dbReference type="InterPro" id="IPR003439">
    <property type="entry name" value="ABC_transporter-like_ATP-bd"/>
</dbReference>
<dbReference type="GO" id="GO:0140359">
    <property type="term" value="F:ABC-type transporter activity"/>
    <property type="evidence" value="ECO:0007669"/>
    <property type="project" value="InterPro"/>
</dbReference>
<keyword evidence="6 7" id="KW-0472">Membrane</keyword>
<proteinExistence type="predicted"/>
<dbReference type="KEGG" id="hbe:BEI_1973"/>
<dbReference type="InterPro" id="IPR027417">
    <property type="entry name" value="P-loop_NTPase"/>
</dbReference>
<keyword evidence="2 7" id="KW-0812">Transmembrane</keyword>
<evidence type="ECO:0000259" key="9">
    <source>
        <dbReference type="PROSITE" id="PS50929"/>
    </source>
</evidence>
<reference evidence="10 11" key="1">
    <citation type="journal article" date="2017" name="Sci. Rep.">
        <title>Revealing the Saline Adaptation Strategies of the Halophilic Bacterium Halomonas beimenensis through High-throughput Omics and Transposon Mutagenesis Approaches.</title>
        <authorList>
            <person name="Chen Y.H."/>
            <person name="Lin S.S."/>
            <person name="Shyu Y.T."/>
        </authorList>
    </citation>
    <scope>NUCLEOTIDE SEQUENCE [LARGE SCALE GENOMIC DNA]</scope>
    <source>
        <strain evidence="10 11">NTU-111</strain>
    </source>
</reference>
<dbReference type="Proteomes" id="UP000219993">
    <property type="component" value="Chromosome"/>
</dbReference>
<dbReference type="Gene3D" id="1.20.1560.10">
    <property type="entry name" value="ABC transporter type 1, transmembrane domain"/>
    <property type="match status" value="1"/>
</dbReference>
<dbReference type="PROSITE" id="PS00211">
    <property type="entry name" value="ABC_TRANSPORTER_1"/>
    <property type="match status" value="1"/>
</dbReference>
<feature type="transmembrane region" description="Helical" evidence="7">
    <location>
        <begin position="172"/>
        <end position="193"/>
    </location>
</feature>
<dbReference type="RefSeq" id="WP_097789345.1">
    <property type="nucleotide sequence ID" value="NZ_BAAADT010000034.1"/>
</dbReference>
<evidence type="ECO:0000256" key="5">
    <source>
        <dbReference type="ARBA" id="ARBA00022989"/>
    </source>
</evidence>
<feature type="domain" description="ABC transporter" evidence="8">
    <location>
        <begin position="350"/>
        <end position="572"/>
    </location>
</feature>
<dbReference type="NCBIfam" id="TIGR02868">
    <property type="entry name" value="CydC"/>
    <property type="match status" value="1"/>
</dbReference>
<dbReference type="InterPro" id="IPR014223">
    <property type="entry name" value="ABC_CydC/D"/>
</dbReference>
<feature type="domain" description="ABC transmembrane type-1" evidence="9">
    <location>
        <begin position="26"/>
        <end position="317"/>
    </location>
</feature>
<dbReference type="SUPFAM" id="SSF90123">
    <property type="entry name" value="ABC transporter transmembrane region"/>
    <property type="match status" value="1"/>
</dbReference>
<dbReference type="GO" id="GO:0034040">
    <property type="term" value="F:ATPase-coupled lipid transmembrane transporter activity"/>
    <property type="evidence" value="ECO:0007669"/>
    <property type="project" value="TreeGrafter"/>
</dbReference>
<dbReference type="EMBL" id="CP021435">
    <property type="protein sequence ID" value="ATJ82960.1"/>
    <property type="molecule type" value="Genomic_DNA"/>
</dbReference>
<accession>A0A291P7U3</accession>
<sequence>MADGRTPLATLAPWLRLLGRRRGRLLAGAALMALALAAALGLLALSGWFITATGLAGLAMAAGAALTLDVYVPGGGIRAFALTRTVARYGERLYNHDTVLRLLADLRGRMFAVLAGLDARALARRRASDWLNRLTADIDTLDGLFLRLLAPAGVALTAILALSAFLALWSPAVGLAVAALLGVAWLWLTLGQARLGLAASRRRVAELEALRGATLEGFQGLAELEAYGSLAAQRRRLAVIEDRLLADQRRLGLVGALGQALAGLAVGLAWLAAFWLAARAWQAGALSGPVMVMTPLAVLALQEALAALPLAFTQAGGTLAAAERLNALDAVRRPEPRGPSPGVSAGPLSVSLEGVTLRYPGSLTPVFEDFALHLAPGERLAVHGASGSGKSSLASLLTGQLLPDAGAVRLAGLAPETLDPRRRTDAVACLTQSTELFDDSLAANLRLAAPEAEAARLWAALATVELADWAAALPRGLETRVGEGGRRLSGGQARRLALARLLLRDPGLVILDEPFAGLDPALAGRIAGRLDRWLAGRSALFLVHARRGETSPPGVHRWQALVTGSRRGLCAPVRNLSG</sequence>
<feature type="transmembrane region" description="Helical" evidence="7">
    <location>
        <begin position="144"/>
        <end position="166"/>
    </location>
</feature>
<comment type="subcellular location">
    <subcellularLocation>
        <location evidence="1">Cell membrane</location>
        <topology evidence="1">Multi-pass membrane protein</topology>
    </subcellularLocation>
</comment>
<gene>
    <name evidence="10" type="primary">cydC</name>
    <name evidence="10" type="ORF">BEI_1973</name>
</gene>
<dbReference type="OrthoDB" id="6336411at2"/>
<keyword evidence="4 10" id="KW-0067">ATP-binding</keyword>
<feature type="transmembrane region" description="Helical" evidence="7">
    <location>
        <begin position="25"/>
        <end position="50"/>
    </location>
</feature>
<keyword evidence="5 7" id="KW-1133">Transmembrane helix</keyword>
<protein>
    <submittedName>
        <fullName evidence="10">Transport ATP-binding protein CydC</fullName>
    </submittedName>
</protein>
<dbReference type="PANTHER" id="PTHR24221">
    <property type="entry name" value="ATP-BINDING CASSETTE SUB-FAMILY B"/>
    <property type="match status" value="1"/>
</dbReference>
<dbReference type="InterPro" id="IPR039421">
    <property type="entry name" value="Type_1_exporter"/>
</dbReference>
<evidence type="ECO:0000259" key="8">
    <source>
        <dbReference type="PROSITE" id="PS50893"/>
    </source>
</evidence>
<dbReference type="SUPFAM" id="SSF52540">
    <property type="entry name" value="P-loop containing nucleoside triphosphate hydrolases"/>
    <property type="match status" value="1"/>
</dbReference>
<evidence type="ECO:0000256" key="3">
    <source>
        <dbReference type="ARBA" id="ARBA00022741"/>
    </source>
</evidence>
<dbReference type="Gene3D" id="3.40.50.300">
    <property type="entry name" value="P-loop containing nucleotide triphosphate hydrolases"/>
    <property type="match status" value="1"/>
</dbReference>
<dbReference type="Pfam" id="PF00005">
    <property type="entry name" value="ABC_tran"/>
    <property type="match status" value="1"/>
</dbReference>
<evidence type="ECO:0000256" key="6">
    <source>
        <dbReference type="ARBA" id="ARBA00023136"/>
    </source>
</evidence>
<feature type="transmembrane region" description="Helical" evidence="7">
    <location>
        <begin position="251"/>
        <end position="277"/>
    </location>
</feature>
<name>A0A291P7U3_9GAMM</name>
<organism evidence="10 11">
    <name type="scientific">Halomonas beimenensis</name>
    <dbReference type="NCBI Taxonomy" id="475662"/>
    <lineage>
        <taxon>Bacteria</taxon>
        <taxon>Pseudomonadati</taxon>
        <taxon>Pseudomonadota</taxon>
        <taxon>Gammaproteobacteria</taxon>
        <taxon>Oceanospirillales</taxon>
        <taxon>Halomonadaceae</taxon>
        <taxon>Halomonas</taxon>
    </lineage>
</organism>
<dbReference type="GO" id="GO:0034775">
    <property type="term" value="P:glutathione transmembrane transport"/>
    <property type="evidence" value="ECO:0007669"/>
    <property type="project" value="InterPro"/>
</dbReference>
<keyword evidence="11" id="KW-1185">Reference proteome</keyword>
<evidence type="ECO:0000313" key="11">
    <source>
        <dbReference type="Proteomes" id="UP000219993"/>
    </source>
</evidence>
<dbReference type="InterPro" id="IPR036640">
    <property type="entry name" value="ABC1_TM_sf"/>
</dbReference>